<dbReference type="InterPro" id="IPR006664">
    <property type="entry name" value="OMP_bac"/>
</dbReference>
<dbReference type="InterPro" id="IPR006665">
    <property type="entry name" value="OmpA-like"/>
</dbReference>
<evidence type="ECO:0000256" key="1">
    <source>
        <dbReference type="ARBA" id="ARBA00004370"/>
    </source>
</evidence>
<evidence type="ECO:0000313" key="7">
    <source>
        <dbReference type="EMBL" id="QBH11577.1"/>
    </source>
</evidence>
<reference evidence="7 10" key="2">
    <citation type="submission" date="2019-02" db="EMBL/GenBank/DDBJ databases">
        <title>Complete genome sequence of Desulfobacter hydrogenophilus AcRS1.</title>
        <authorList>
            <person name="Marietou A."/>
            <person name="Lund M.B."/>
            <person name="Marshall I.P.G."/>
            <person name="Schreiber L."/>
            <person name="Jorgensen B."/>
        </authorList>
    </citation>
    <scope>NUCLEOTIDE SEQUENCE [LARGE SCALE GENOMIC DNA]</scope>
    <source>
        <strain evidence="7 10">AcRS1</strain>
    </source>
</reference>
<sequence>MKCNSEKTTRPAMFLIALALTSAGFLVFSLCVSTTAMATDADTIEQQVSSPDAQEPMAPEAIAPGTQDVDTPALEEQASESDGQSVDQSPMPVDSEQSSLDEQKQQFLSRQIFFAFNSSQLDEQAQAQAREQAAWLADNPDVRVAIIGYCDQSGPQDYNMALGKKGPMR</sequence>
<feature type="domain" description="OmpA-like" evidence="6">
    <location>
        <begin position="101"/>
        <end position="169"/>
    </location>
</feature>
<evidence type="ECO:0000256" key="4">
    <source>
        <dbReference type="SAM" id="MobiDB-lite"/>
    </source>
</evidence>
<accession>A0A328FEQ0</accession>
<evidence type="ECO:0000259" key="6">
    <source>
        <dbReference type="PROSITE" id="PS51123"/>
    </source>
</evidence>
<evidence type="ECO:0000256" key="2">
    <source>
        <dbReference type="ARBA" id="ARBA00023136"/>
    </source>
</evidence>
<feature type="compositionally biased region" description="Polar residues" evidence="4">
    <location>
        <begin position="95"/>
        <end position="104"/>
    </location>
</feature>
<evidence type="ECO:0000256" key="5">
    <source>
        <dbReference type="SAM" id="SignalP"/>
    </source>
</evidence>
<reference evidence="8 9" key="1">
    <citation type="submission" date="2018-06" db="EMBL/GenBank/DDBJ databases">
        <title>Complete Genome Sequence of Desulfobacter hydrogenophilus (DSM3380).</title>
        <authorList>
            <person name="Marietou A."/>
            <person name="Schreiber L."/>
            <person name="Marshall I."/>
            <person name="Jorgensen B."/>
        </authorList>
    </citation>
    <scope>NUCLEOTIDE SEQUENCE [LARGE SCALE GENOMIC DNA]</scope>
    <source>
        <strain evidence="8 9">DSM 3380</strain>
    </source>
</reference>
<keyword evidence="5" id="KW-0732">Signal</keyword>
<protein>
    <recommendedName>
        <fullName evidence="6">OmpA-like domain-containing protein</fullName>
    </recommendedName>
</protein>
<evidence type="ECO:0000256" key="3">
    <source>
        <dbReference type="PROSITE-ProRule" id="PRU00473"/>
    </source>
</evidence>
<dbReference type="EMBL" id="QLNI01000007">
    <property type="protein sequence ID" value="RAM03124.1"/>
    <property type="molecule type" value="Genomic_DNA"/>
</dbReference>
<proteinExistence type="predicted"/>
<dbReference type="PROSITE" id="PS51123">
    <property type="entry name" value="OMPA_2"/>
    <property type="match status" value="1"/>
</dbReference>
<dbReference type="InterPro" id="IPR036737">
    <property type="entry name" value="OmpA-like_sf"/>
</dbReference>
<dbReference type="AlphaFoldDB" id="A0A328FEQ0"/>
<dbReference type="Pfam" id="PF00691">
    <property type="entry name" value="OmpA"/>
    <property type="match status" value="1"/>
</dbReference>
<dbReference type="EMBL" id="CP036313">
    <property type="protein sequence ID" value="QBH11577.1"/>
    <property type="molecule type" value="Genomic_DNA"/>
</dbReference>
<comment type="subcellular location">
    <subcellularLocation>
        <location evidence="1">Membrane</location>
    </subcellularLocation>
</comment>
<evidence type="ECO:0000313" key="9">
    <source>
        <dbReference type="Proteomes" id="UP000248798"/>
    </source>
</evidence>
<evidence type="ECO:0000313" key="8">
    <source>
        <dbReference type="EMBL" id="RAM03124.1"/>
    </source>
</evidence>
<dbReference type="Gene3D" id="3.30.1330.60">
    <property type="entry name" value="OmpA-like domain"/>
    <property type="match status" value="1"/>
</dbReference>
<dbReference type="Proteomes" id="UP000248798">
    <property type="component" value="Unassembled WGS sequence"/>
</dbReference>
<keyword evidence="2 3" id="KW-0472">Membrane</keyword>
<dbReference type="GO" id="GO:0016020">
    <property type="term" value="C:membrane"/>
    <property type="evidence" value="ECO:0007669"/>
    <property type="project" value="UniProtKB-SubCell"/>
</dbReference>
<evidence type="ECO:0000313" key="10">
    <source>
        <dbReference type="Proteomes" id="UP000293902"/>
    </source>
</evidence>
<dbReference type="SUPFAM" id="SSF103088">
    <property type="entry name" value="OmpA-like"/>
    <property type="match status" value="1"/>
</dbReference>
<keyword evidence="10" id="KW-1185">Reference proteome</keyword>
<feature type="signal peptide" evidence="5">
    <location>
        <begin position="1"/>
        <end position="38"/>
    </location>
</feature>
<dbReference type="PRINTS" id="PR01021">
    <property type="entry name" value="OMPADOMAIN"/>
</dbReference>
<name>A0A328FEQ0_9BACT</name>
<feature type="region of interest" description="Disordered" evidence="4">
    <location>
        <begin position="46"/>
        <end position="104"/>
    </location>
</feature>
<feature type="chain" id="PRO_5030062954" description="OmpA-like domain-containing protein" evidence="5">
    <location>
        <begin position="39"/>
        <end position="169"/>
    </location>
</feature>
<dbReference type="RefSeq" id="WP_111954140.1">
    <property type="nucleotide sequence ID" value="NZ_CP036313.1"/>
</dbReference>
<dbReference type="Proteomes" id="UP000293902">
    <property type="component" value="Chromosome"/>
</dbReference>
<organism evidence="8 9">
    <name type="scientific">Desulfobacter hydrogenophilus</name>
    <dbReference type="NCBI Taxonomy" id="2291"/>
    <lineage>
        <taxon>Bacteria</taxon>
        <taxon>Pseudomonadati</taxon>
        <taxon>Thermodesulfobacteriota</taxon>
        <taxon>Desulfobacteria</taxon>
        <taxon>Desulfobacterales</taxon>
        <taxon>Desulfobacteraceae</taxon>
        <taxon>Desulfobacter</taxon>
    </lineage>
</organism>
<gene>
    <name evidence="8" type="ORF">DO021_04490</name>
    <name evidence="7" type="ORF">EYB58_00755</name>
</gene>